<evidence type="ECO:0000256" key="4">
    <source>
        <dbReference type="ARBA" id="ARBA00022723"/>
    </source>
</evidence>
<keyword evidence="2" id="KW-0004">4Fe-4S</keyword>
<accession>X1CTF6</accession>
<feature type="non-terminal residue" evidence="8">
    <location>
        <position position="1"/>
    </location>
</feature>
<keyword evidence="4" id="KW-0479">Metal-binding</keyword>
<dbReference type="InterPro" id="IPR016431">
    <property type="entry name" value="Pyrv-formate_lyase-activ_prd"/>
</dbReference>
<gene>
    <name evidence="8" type="ORF">S01H4_39048</name>
</gene>
<dbReference type="InterPro" id="IPR007197">
    <property type="entry name" value="rSAM"/>
</dbReference>
<dbReference type="SFLD" id="SFLDS00029">
    <property type="entry name" value="Radical_SAM"/>
    <property type="match status" value="1"/>
</dbReference>
<feature type="domain" description="Radical SAM core" evidence="7">
    <location>
        <begin position="157"/>
        <end position="250"/>
    </location>
</feature>
<sequence>NTILDSINNNLSYSCKICGRKSKYISYTLGVCLNCIRIHPDKTKKYILDAHKKSRKEFSLPNKPPGDKGGIKCGLCINNCKIKKGNKGYCGLRKNTTGKLIYLKNNKKDRAVVDWYYDPIPTNCVADWICAGCSNSGYPHYSYSPGTEYGYKNLAVFFGACSLDCLFCQNWHFREMAESLSPIRTIEELVNSVDYKTSCICFFGGDPSVQIEFALAAAKKAIENKKNKFLRICWETNGTMSRKYLKEAVEISLISGGCIKFDLKAYDVNLFFALTGSSNHNTLKNFEIASD</sequence>
<dbReference type="InterPro" id="IPR034457">
    <property type="entry name" value="Organic_radical-activating"/>
</dbReference>
<protein>
    <recommendedName>
        <fullName evidence="7">Radical SAM core domain-containing protein</fullName>
    </recommendedName>
</protein>
<dbReference type="GO" id="GO:0003824">
    <property type="term" value="F:catalytic activity"/>
    <property type="evidence" value="ECO:0007669"/>
    <property type="project" value="InterPro"/>
</dbReference>
<evidence type="ECO:0000256" key="1">
    <source>
        <dbReference type="ARBA" id="ARBA00001966"/>
    </source>
</evidence>
<evidence type="ECO:0000313" key="8">
    <source>
        <dbReference type="EMBL" id="GAG96262.1"/>
    </source>
</evidence>
<dbReference type="EMBL" id="BART01021110">
    <property type="protein sequence ID" value="GAG96262.1"/>
    <property type="molecule type" value="Genomic_DNA"/>
</dbReference>
<dbReference type="Pfam" id="PF04055">
    <property type="entry name" value="Radical_SAM"/>
    <property type="match status" value="1"/>
</dbReference>
<dbReference type="GO" id="GO:0046872">
    <property type="term" value="F:metal ion binding"/>
    <property type="evidence" value="ECO:0007669"/>
    <property type="project" value="UniProtKB-KW"/>
</dbReference>
<dbReference type="Gene3D" id="3.20.20.70">
    <property type="entry name" value="Aldolase class I"/>
    <property type="match status" value="1"/>
</dbReference>
<evidence type="ECO:0000256" key="5">
    <source>
        <dbReference type="ARBA" id="ARBA00023004"/>
    </source>
</evidence>
<reference evidence="8" key="1">
    <citation type="journal article" date="2014" name="Front. Microbiol.">
        <title>High frequency of phylogenetically diverse reductive dehalogenase-homologous genes in deep subseafloor sedimentary metagenomes.</title>
        <authorList>
            <person name="Kawai M."/>
            <person name="Futagami T."/>
            <person name="Toyoda A."/>
            <person name="Takaki Y."/>
            <person name="Nishi S."/>
            <person name="Hori S."/>
            <person name="Arai W."/>
            <person name="Tsubouchi T."/>
            <person name="Morono Y."/>
            <person name="Uchiyama I."/>
            <person name="Ito T."/>
            <person name="Fujiyama A."/>
            <person name="Inagaki F."/>
            <person name="Takami H."/>
        </authorList>
    </citation>
    <scope>NUCLEOTIDE SEQUENCE</scope>
    <source>
        <strain evidence="8">Expedition CK06-06</strain>
    </source>
</reference>
<dbReference type="PANTHER" id="PTHR30352">
    <property type="entry name" value="PYRUVATE FORMATE-LYASE-ACTIVATING ENZYME"/>
    <property type="match status" value="1"/>
</dbReference>
<dbReference type="InterPro" id="IPR058240">
    <property type="entry name" value="rSAM_sf"/>
</dbReference>
<keyword evidence="3" id="KW-0949">S-adenosyl-L-methionine</keyword>
<dbReference type="SUPFAM" id="SSF102114">
    <property type="entry name" value="Radical SAM enzymes"/>
    <property type="match status" value="1"/>
</dbReference>
<evidence type="ECO:0000259" key="7">
    <source>
        <dbReference type="Pfam" id="PF04055"/>
    </source>
</evidence>
<dbReference type="GO" id="GO:0051539">
    <property type="term" value="F:4 iron, 4 sulfur cluster binding"/>
    <property type="evidence" value="ECO:0007669"/>
    <property type="project" value="UniProtKB-KW"/>
</dbReference>
<evidence type="ECO:0000256" key="2">
    <source>
        <dbReference type="ARBA" id="ARBA00022485"/>
    </source>
</evidence>
<dbReference type="PANTHER" id="PTHR30352:SF22">
    <property type="entry name" value="PYRUVATE FORMATE-LYASE ACTIVATING ENZYME HOMOLOG"/>
    <property type="match status" value="1"/>
</dbReference>
<comment type="cofactor">
    <cofactor evidence="1">
        <name>[4Fe-4S] cluster</name>
        <dbReference type="ChEBI" id="CHEBI:49883"/>
    </cofactor>
</comment>
<dbReference type="InterPro" id="IPR013785">
    <property type="entry name" value="Aldolase_TIM"/>
</dbReference>
<keyword evidence="5" id="KW-0408">Iron</keyword>
<keyword evidence="6" id="KW-0411">Iron-sulfur</keyword>
<feature type="non-terminal residue" evidence="8">
    <location>
        <position position="291"/>
    </location>
</feature>
<name>X1CTF6_9ZZZZ</name>
<dbReference type="CDD" id="cd01335">
    <property type="entry name" value="Radical_SAM"/>
    <property type="match status" value="1"/>
</dbReference>
<proteinExistence type="predicted"/>
<dbReference type="PIRSF" id="PIRSF004869">
    <property type="entry name" value="PflX_prd"/>
    <property type="match status" value="1"/>
</dbReference>
<organism evidence="8">
    <name type="scientific">marine sediment metagenome</name>
    <dbReference type="NCBI Taxonomy" id="412755"/>
    <lineage>
        <taxon>unclassified sequences</taxon>
        <taxon>metagenomes</taxon>
        <taxon>ecological metagenomes</taxon>
    </lineage>
</organism>
<evidence type="ECO:0000256" key="3">
    <source>
        <dbReference type="ARBA" id="ARBA00022691"/>
    </source>
</evidence>
<dbReference type="AlphaFoldDB" id="X1CTF6"/>
<comment type="caution">
    <text evidence="8">The sequence shown here is derived from an EMBL/GenBank/DDBJ whole genome shotgun (WGS) entry which is preliminary data.</text>
</comment>
<evidence type="ECO:0000256" key="6">
    <source>
        <dbReference type="ARBA" id="ARBA00023014"/>
    </source>
</evidence>